<dbReference type="Gene3D" id="1.20.1250.20">
    <property type="entry name" value="MFS general substrate transporter like domains"/>
    <property type="match status" value="1"/>
</dbReference>
<dbReference type="RefSeq" id="WP_185718913.1">
    <property type="nucleotide sequence ID" value="NZ_BAAAWI010000001.1"/>
</dbReference>
<evidence type="ECO:0000256" key="1">
    <source>
        <dbReference type="ARBA" id="ARBA00004651"/>
    </source>
</evidence>
<comment type="similarity">
    <text evidence="2">Belongs to the major facilitator superfamily. EmrB family.</text>
</comment>
<feature type="transmembrane region" description="Helical" evidence="8">
    <location>
        <begin position="241"/>
        <end position="262"/>
    </location>
</feature>
<feature type="transmembrane region" description="Helical" evidence="8">
    <location>
        <begin position="355"/>
        <end position="378"/>
    </location>
</feature>
<evidence type="ECO:0000256" key="5">
    <source>
        <dbReference type="ARBA" id="ARBA00022692"/>
    </source>
</evidence>
<evidence type="ECO:0000256" key="7">
    <source>
        <dbReference type="ARBA" id="ARBA00023136"/>
    </source>
</evidence>
<evidence type="ECO:0000256" key="2">
    <source>
        <dbReference type="ARBA" id="ARBA00008537"/>
    </source>
</evidence>
<gene>
    <name evidence="10" type="ORF">H6H00_29665</name>
</gene>
<name>A0A7G7MHA2_9PSEU</name>
<keyword evidence="3" id="KW-0813">Transport</keyword>
<feature type="domain" description="Major facilitator superfamily (MFS) profile" evidence="9">
    <location>
        <begin position="15"/>
        <end position="520"/>
    </location>
</feature>
<dbReference type="SUPFAM" id="SSF103473">
    <property type="entry name" value="MFS general substrate transporter"/>
    <property type="match status" value="1"/>
</dbReference>
<comment type="subcellular location">
    <subcellularLocation>
        <location evidence="1">Cell membrane</location>
        <topology evidence="1">Multi-pass membrane protein</topology>
    </subcellularLocation>
</comment>
<dbReference type="PROSITE" id="PS50850">
    <property type="entry name" value="MFS"/>
    <property type="match status" value="1"/>
</dbReference>
<evidence type="ECO:0000256" key="6">
    <source>
        <dbReference type="ARBA" id="ARBA00022989"/>
    </source>
</evidence>
<dbReference type="Proteomes" id="UP000515728">
    <property type="component" value="Chromosome"/>
</dbReference>
<feature type="transmembrane region" description="Helical" evidence="8">
    <location>
        <begin position="139"/>
        <end position="161"/>
    </location>
</feature>
<dbReference type="EMBL" id="CP060131">
    <property type="protein sequence ID" value="QNG52163.1"/>
    <property type="molecule type" value="Genomic_DNA"/>
</dbReference>
<feature type="transmembrane region" description="Helical" evidence="8">
    <location>
        <begin position="167"/>
        <end position="189"/>
    </location>
</feature>
<evidence type="ECO:0000256" key="3">
    <source>
        <dbReference type="ARBA" id="ARBA00022448"/>
    </source>
</evidence>
<feature type="transmembrane region" description="Helical" evidence="8">
    <location>
        <begin position="291"/>
        <end position="311"/>
    </location>
</feature>
<keyword evidence="4" id="KW-1003">Cell membrane</keyword>
<keyword evidence="5 8" id="KW-0812">Transmembrane</keyword>
<evidence type="ECO:0000256" key="4">
    <source>
        <dbReference type="ARBA" id="ARBA00022475"/>
    </source>
</evidence>
<dbReference type="AlphaFoldDB" id="A0A7G7MHA2"/>
<dbReference type="KEGG" id="ppel:H6H00_29665"/>
<feature type="transmembrane region" description="Helical" evidence="8">
    <location>
        <begin position="201"/>
        <end position="221"/>
    </location>
</feature>
<feature type="transmembrane region" description="Helical" evidence="8">
    <location>
        <begin position="106"/>
        <end position="127"/>
    </location>
</feature>
<evidence type="ECO:0000313" key="10">
    <source>
        <dbReference type="EMBL" id="QNG52163.1"/>
    </source>
</evidence>
<dbReference type="PANTHER" id="PTHR42718">
    <property type="entry name" value="MAJOR FACILITATOR SUPERFAMILY MULTIDRUG TRANSPORTER MFSC"/>
    <property type="match status" value="1"/>
</dbReference>
<keyword evidence="7 8" id="KW-0472">Membrane</keyword>
<dbReference type="NCBIfam" id="TIGR00711">
    <property type="entry name" value="efflux_EmrB"/>
    <property type="match status" value="1"/>
</dbReference>
<dbReference type="InterPro" id="IPR004638">
    <property type="entry name" value="EmrB-like"/>
</dbReference>
<feature type="transmembrane region" description="Helical" evidence="8">
    <location>
        <begin position="81"/>
        <end position="100"/>
    </location>
</feature>
<dbReference type="Gene3D" id="1.20.1720.10">
    <property type="entry name" value="Multidrug resistance protein D"/>
    <property type="match status" value="1"/>
</dbReference>
<protein>
    <submittedName>
        <fullName evidence="10">MFS transporter</fullName>
    </submittedName>
</protein>
<dbReference type="Pfam" id="PF07690">
    <property type="entry name" value="MFS_1"/>
    <property type="match status" value="1"/>
</dbReference>
<keyword evidence="6 8" id="KW-1133">Transmembrane helix</keyword>
<keyword evidence="11" id="KW-1185">Reference proteome</keyword>
<dbReference type="InterPro" id="IPR020846">
    <property type="entry name" value="MFS_dom"/>
</dbReference>
<dbReference type="InterPro" id="IPR036259">
    <property type="entry name" value="MFS_trans_sf"/>
</dbReference>
<reference evidence="10 11" key="1">
    <citation type="submission" date="2020-08" db="EMBL/GenBank/DDBJ databases">
        <authorList>
            <person name="Mo P."/>
        </authorList>
    </citation>
    <scope>NUCLEOTIDE SEQUENCE [LARGE SCALE GENOMIC DNA]</scope>
    <source>
        <strain evidence="10 11">CGMCC 4.1532</strain>
    </source>
</reference>
<dbReference type="GO" id="GO:0005886">
    <property type="term" value="C:plasma membrane"/>
    <property type="evidence" value="ECO:0007669"/>
    <property type="project" value="UniProtKB-SubCell"/>
</dbReference>
<sequence>MQSAPPSTDRRRWYGLVAIAFAVSLVIIDVTIVNVAVPAIITDLGATATQAQWVQEAYTLVFAALLLTTGRIGDRIGRRRVLVAGIAVFVAASVLAALAATPGLLIAARMLQGVGGAAIFPATLSLINATFVGRERGVAFAVWGSTIGGMAAVGPLLGGWLTTEASWRWAFGINVPLGALVVAGVLAFVVESRDGDSRPGIDAVGALLSAGAAGSLVFALIEGRTLGWWAVREPVGPWWPGPLSPVPYLLLLSVVLAVAFVAHQRRRAAAGRVALLDLTLFAVPGFRRGNVAALTVSLGQFGILFALPLWLQNALGYTALQTGVALLPLALASFVAGGVGGVLTDRYGAARTVQLGLVCELAGVAWLASVIAVDTPWWGTVGPLAVYGFGVGLATAQLGNVVLADVPPSASGQASGTETTAQELGSALGIAVLGSVLFTELGRSLTERLGEAPGTVGLVDAVRESAGGAIAGLAADPATAAVADAARAALTDGARTAAWTASAFLALGLLASLRLRSDSPRDAEPAPTH</sequence>
<evidence type="ECO:0000313" key="11">
    <source>
        <dbReference type="Proteomes" id="UP000515728"/>
    </source>
</evidence>
<accession>A0A7G7MHA2</accession>
<dbReference type="GO" id="GO:0022857">
    <property type="term" value="F:transmembrane transporter activity"/>
    <property type="evidence" value="ECO:0007669"/>
    <property type="project" value="InterPro"/>
</dbReference>
<feature type="transmembrane region" description="Helical" evidence="8">
    <location>
        <begin position="12"/>
        <end position="41"/>
    </location>
</feature>
<evidence type="ECO:0000259" key="9">
    <source>
        <dbReference type="PROSITE" id="PS50850"/>
    </source>
</evidence>
<feature type="transmembrane region" description="Helical" evidence="8">
    <location>
        <begin position="53"/>
        <end position="69"/>
    </location>
</feature>
<dbReference type="InterPro" id="IPR011701">
    <property type="entry name" value="MFS"/>
</dbReference>
<feature type="transmembrane region" description="Helical" evidence="8">
    <location>
        <begin position="323"/>
        <end position="343"/>
    </location>
</feature>
<proteinExistence type="inferred from homology"/>
<dbReference type="PANTHER" id="PTHR42718:SF9">
    <property type="entry name" value="MAJOR FACILITATOR SUPERFAMILY MULTIDRUG TRANSPORTER MFSC"/>
    <property type="match status" value="1"/>
</dbReference>
<dbReference type="CDD" id="cd17321">
    <property type="entry name" value="MFS_MMR_MDR_like"/>
    <property type="match status" value="1"/>
</dbReference>
<organism evidence="10 11">
    <name type="scientific">Pseudonocardia petroleophila</name>
    <dbReference type="NCBI Taxonomy" id="37331"/>
    <lineage>
        <taxon>Bacteria</taxon>
        <taxon>Bacillati</taxon>
        <taxon>Actinomycetota</taxon>
        <taxon>Actinomycetes</taxon>
        <taxon>Pseudonocardiales</taxon>
        <taxon>Pseudonocardiaceae</taxon>
        <taxon>Pseudonocardia</taxon>
    </lineage>
</organism>
<evidence type="ECO:0000256" key="8">
    <source>
        <dbReference type="SAM" id="Phobius"/>
    </source>
</evidence>